<dbReference type="EMBL" id="AAVO02000020">
    <property type="protein sequence ID" value="EDM86012.1"/>
    <property type="molecule type" value="Genomic_DNA"/>
</dbReference>
<dbReference type="Pfam" id="PF13189">
    <property type="entry name" value="Cytidylate_kin2"/>
    <property type="match status" value="1"/>
</dbReference>
<evidence type="ECO:0008006" key="3">
    <source>
        <dbReference type="Google" id="ProtNLM"/>
    </source>
</evidence>
<name>A5ZWI9_9FIRM</name>
<dbReference type="InterPro" id="IPR027417">
    <property type="entry name" value="P-loop_NTPase"/>
</dbReference>
<evidence type="ECO:0000313" key="1">
    <source>
        <dbReference type="EMBL" id="EDM86012.1"/>
    </source>
</evidence>
<protein>
    <recommendedName>
        <fullName evidence="3">Cytidylate kinase</fullName>
    </recommendedName>
</protein>
<accession>A5ZWI9</accession>
<reference evidence="1 2" key="1">
    <citation type="submission" date="2007-03" db="EMBL/GenBank/DDBJ databases">
        <authorList>
            <person name="Fulton L."/>
            <person name="Clifton S."/>
            <person name="Fulton B."/>
            <person name="Xu J."/>
            <person name="Minx P."/>
            <person name="Pepin K.H."/>
            <person name="Johnson M."/>
            <person name="Thiruvilangam P."/>
            <person name="Bhonagiri V."/>
            <person name="Nash W.E."/>
            <person name="Mardis E.R."/>
            <person name="Wilson R.K."/>
        </authorList>
    </citation>
    <scope>NUCLEOTIDE SEQUENCE [LARGE SCALE GENOMIC DNA]</scope>
    <source>
        <strain evidence="1 2">ATCC 29174</strain>
    </source>
</reference>
<organism evidence="1 2">
    <name type="scientific">Blautia obeum ATCC 29174</name>
    <dbReference type="NCBI Taxonomy" id="411459"/>
    <lineage>
        <taxon>Bacteria</taxon>
        <taxon>Bacillati</taxon>
        <taxon>Bacillota</taxon>
        <taxon>Clostridia</taxon>
        <taxon>Lachnospirales</taxon>
        <taxon>Lachnospiraceae</taxon>
        <taxon>Blautia</taxon>
    </lineage>
</organism>
<reference evidence="1 2" key="2">
    <citation type="submission" date="2007-04" db="EMBL/GenBank/DDBJ databases">
        <title>Draft genome sequence of Ruminococcus obeum (ATCC 29174).</title>
        <authorList>
            <person name="Sudarsanam P."/>
            <person name="Ley R."/>
            <person name="Guruge J."/>
            <person name="Turnbaugh P.J."/>
            <person name="Mahowald M."/>
            <person name="Liep D."/>
            <person name="Gordon J."/>
        </authorList>
    </citation>
    <scope>NUCLEOTIDE SEQUENCE [LARGE SCALE GENOMIC DNA]</scope>
    <source>
        <strain evidence="1 2">ATCC 29174</strain>
    </source>
</reference>
<dbReference type="eggNOG" id="COG1102">
    <property type="taxonomic scope" value="Bacteria"/>
</dbReference>
<dbReference type="Proteomes" id="UP000006002">
    <property type="component" value="Unassembled WGS sequence"/>
</dbReference>
<dbReference type="HOGENOM" id="CLU_2056817_0_0_9"/>
<proteinExistence type="predicted"/>
<evidence type="ECO:0000313" key="2">
    <source>
        <dbReference type="Proteomes" id="UP000006002"/>
    </source>
</evidence>
<dbReference type="AlphaFoldDB" id="A5ZWI9"/>
<gene>
    <name evidence="1" type="ORF">RUMOBE_03382</name>
</gene>
<sequence length="119" mass="14029">MNDVLFGIQREIILSLSDREDCVIVGRCANHILTGDDTLHIFIYAPFETRVKTIMERLDREEKSARKLVKRMDKERRAYYEFFTDQKWMDMGQYDLCIDSSKFSQDAIIQIIKEAAAKK</sequence>
<dbReference type="Gene3D" id="3.40.50.300">
    <property type="entry name" value="P-loop containing nucleotide triphosphate hydrolases"/>
    <property type="match status" value="1"/>
</dbReference>
<dbReference type="SUPFAM" id="SSF52540">
    <property type="entry name" value="P-loop containing nucleoside triphosphate hydrolases"/>
    <property type="match status" value="1"/>
</dbReference>
<comment type="caution">
    <text evidence="1">The sequence shown here is derived from an EMBL/GenBank/DDBJ whole genome shotgun (WGS) entry which is preliminary data.</text>
</comment>